<protein>
    <submittedName>
        <fullName evidence="2">Uncharacterized protein</fullName>
    </submittedName>
</protein>
<dbReference type="KEGG" id="lsm:121123442"/>
<reference evidence="2" key="1">
    <citation type="submission" date="2014-05" db="EMBL/GenBank/DDBJ databases">
        <authorList>
            <person name="Chronopoulou M."/>
        </authorList>
    </citation>
    <scope>NUCLEOTIDE SEQUENCE</scope>
    <source>
        <tissue evidence="2">Whole organism</tissue>
    </source>
</reference>
<evidence type="ECO:0000313" key="2">
    <source>
        <dbReference type="EMBL" id="CDW36231.1"/>
    </source>
</evidence>
<dbReference type="GeneID" id="121123442"/>
<dbReference type="RefSeq" id="XP_040574494.1">
    <property type="nucleotide sequence ID" value="XM_040718560.2"/>
</dbReference>
<proteinExistence type="predicted"/>
<dbReference type="EMBL" id="HACA01018870">
    <property type="protein sequence ID" value="CDW36231.1"/>
    <property type="molecule type" value="Transcribed_RNA"/>
</dbReference>
<evidence type="ECO:0000256" key="1">
    <source>
        <dbReference type="SAM" id="MobiDB-lite"/>
    </source>
</evidence>
<sequence>MTEARCSSIIFPPPVISIPEEDEYPSSLGFPSSSSTTEYSISDCESQDNGLVGRSISCSPWSISPSRSPTFRHHRSETAARIRTQKKFSKSFKKAKEEPNLSPYEHLSKITFLIKRSTFGRTGWKVMPEDIDIDMNRLPDSLLANIMGILREAELSGKAVPEKITLNL</sequence>
<accession>A0A0K2UEV4</accession>
<dbReference type="AlphaFoldDB" id="A0A0K2UEV4"/>
<organism evidence="2">
    <name type="scientific">Lepeophtheirus salmonis</name>
    <name type="common">Salmon louse</name>
    <name type="synonym">Caligus salmonis</name>
    <dbReference type="NCBI Taxonomy" id="72036"/>
    <lineage>
        <taxon>Eukaryota</taxon>
        <taxon>Metazoa</taxon>
        <taxon>Ecdysozoa</taxon>
        <taxon>Arthropoda</taxon>
        <taxon>Crustacea</taxon>
        <taxon>Multicrustacea</taxon>
        <taxon>Hexanauplia</taxon>
        <taxon>Copepoda</taxon>
        <taxon>Siphonostomatoida</taxon>
        <taxon>Caligidae</taxon>
        <taxon>Lepeophtheirus</taxon>
    </lineage>
</organism>
<dbReference type="OrthoDB" id="5981048at2759"/>
<name>A0A0K2UEV4_LEPSM</name>
<feature type="compositionally biased region" description="Low complexity" evidence="1">
    <location>
        <begin position="26"/>
        <end position="42"/>
    </location>
</feature>
<feature type="region of interest" description="Disordered" evidence="1">
    <location>
        <begin position="17"/>
        <end position="46"/>
    </location>
</feature>